<dbReference type="PANTHER" id="PTHR30563">
    <property type="entry name" value="DNA RECOMBINATION PROTEIN RMUC"/>
    <property type="match status" value="1"/>
</dbReference>
<comment type="similarity">
    <text evidence="2">Belongs to the RmuC family.</text>
</comment>
<keyword evidence="8" id="KW-1185">Reference proteome</keyword>
<accession>A0ABV1RLJ0</accession>
<dbReference type="Proteomes" id="UP001467690">
    <property type="component" value="Unassembled WGS sequence"/>
</dbReference>
<dbReference type="EMBL" id="JBELOE010000265">
    <property type="protein sequence ID" value="MER2493601.1"/>
    <property type="molecule type" value="Genomic_DNA"/>
</dbReference>
<organism evidence="7 8">
    <name type="scientific">Catenovulum sediminis</name>
    <dbReference type="NCBI Taxonomy" id="1740262"/>
    <lineage>
        <taxon>Bacteria</taxon>
        <taxon>Pseudomonadati</taxon>
        <taxon>Pseudomonadota</taxon>
        <taxon>Gammaproteobacteria</taxon>
        <taxon>Alteromonadales</taxon>
        <taxon>Alteromonadaceae</taxon>
        <taxon>Catenovulum</taxon>
    </lineage>
</organism>
<protein>
    <submittedName>
        <fullName evidence="7">DNA recombination protein RmuC</fullName>
    </submittedName>
</protein>
<evidence type="ECO:0000256" key="5">
    <source>
        <dbReference type="SAM" id="Coils"/>
    </source>
</evidence>
<dbReference type="PANTHER" id="PTHR30563:SF0">
    <property type="entry name" value="DNA RECOMBINATION PROTEIN RMUC"/>
    <property type="match status" value="1"/>
</dbReference>
<keyword evidence="3 5" id="KW-0175">Coiled coil</keyword>
<keyword evidence="6" id="KW-0812">Transmembrane</keyword>
<dbReference type="RefSeq" id="WP_350402688.1">
    <property type="nucleotide sequence ID" value="NZ_JBELOE010000265.1"/>
</dbReference>
<dbReference type="Pfam" id="PF02646">
    <property type="entry name" value="RmuC"/>
    <property type="match status" value="1"/>
</dbReference>
<evidence type="ECO:0000313" key="8">
    <source>
        <dbReference type="Proteomes" id="UP001467690"/>
    </source>
</evidence>
<sequence length="426" mass="48530">MSDIHYYLLTFAVVLLTSLLGVFRLLHKIIDRTNKNQQDADKIQAALTDLRMSLMNQQHESFASLEHRQNQQFNQLLSQIQKNEQNSAEARINLLDKLNRQHAEHRQELSSAVNKHGETVSKRLSELSALTESRLDKMSQRMNDKLAEGFENTVKTFSDILQRLALIDEAQKKITELSGNVVSLQNVLTDKRSRGAFGEVQLYSLIENVMAVDQFKKQARLSNGRIADCQLLLPKPTGNIVIDAKFPLESFRKLTAESISDSEKKLIERQFKQDIKKHIVDIANRYICPPETAESAILFLPAEAIFAEIHAYHADVVEFAWQNKVWLTSPSTLMAILTTAKAVLKDEATKAHIHTIQKHLVHLGEDFARFQGRFDQLSRHIDQAANDVKQIHTSASKISNRFKSIEQVRLQENLSQFENSSSQLDP</sequence>
<evidence type="ECO:0000313" key="7">
    <source>
        <dbReference type="EMBL" id="MER2493601.1"/>
    </source>
</evidence>
<comment type="caution">
    <text evidence="7">The sequence shown here is derived from an EMBL/GenBank/DDBJ whole genome shotgun (WGS) entry which is preliminary data.</text>
</comment>
<evidence type="ECO:0000256" key="3">
    <source>
        <dbReference type="ARBA" id="ARBA00023054"/>
    </source>
</evidence>
<gene>
    <name evidence="7" type="primary">rmuC</name>
    <name evidence="7" type="ORF">ABS311_17115</name>
</gene>
<dbReference type="InterPro" id="IPR003798">
    <property type="entry name" value="DNA_recombination_RmuC"/>
</dbReference>
<keyword evidence="4" id="KW-0233">DNA recombination</keyword>
<dbReference type="Gene3D" id="1.20.1260.80">
    <property type="match status" value="1"/>
</dbReference>
<keyword evidence="6" id="KW-1133">Transmembrane helix</keyword>
<keyword evidence="6" id="KW-0472">Membrane</keyword>
<name>A0ABV1RLJ0_9ALTE</name>
<proteinExistence type="inferred from homology"/>
<evidence type="ECO:0000256" key="4">
    <source>
        <dbReference type="ARBA" id="ARBA00023172"/>
    </source>
</evidence>
<feature type="transmembrane region" description="Helical" evidence="6">
    <location>
        <begin position="6"/>
        <end position="26"/>
    </location>
</feature>
<evidence type="ECO:0000256" key="6">
    <source>
        <dbReference type="SAM" id="Phobius"/>
    </source>
</evidence>
<evidence type="ECO:0000256" key="1">
    <source>
        <dbReference type="ARBA" id="ARBA00003416"/>
    </source>
</evidence>
<comment type="function">
    <text evidence="1">Involved in DNA recombination.</text>
</comment>
<reference evidence="7 8" key="1">
    <citation type="submission" date="2024-06" db="EMBL/GenBank/DDBJ databases">
        <authorList>
            <person name="Chen R.Y."/>
        </authorList>
    </citation>
    <scope>NUCLEOTIDE SEQUENCE [LARGE SCALE GENOMIC DNA]</scope>
    <source>
        <strain evidence="7 8">D2</strain>
    </source>
</reference>
<evidence type="ECO:0000256" key="2">
    <source>
        <dbReference type="ARBA" id="ARBA00009840"/>
    </source>
</evidence>
<feature type="coiled-coil region" evidence="5">
    <location>
        <begin position="88"/>
        <end position="115"/>
    </location>
</feature>